<proteinExistence type="predicted"/>
<dbReference type="AlphaFoldDB" id="A0A0E9TND6"/>
<name>A0A0E9TND6_ANGAN</name>
<accession>A0A0E9TND6</accession>
<sequence>MPLCIPLHFLMESKRQHITLKTANGRLQTLELENG</sequence>
<dbReference type="EMBL" id="GBXM01054207">
    <property type="protein sequence ID" value="JAH54370.1"/>
    <property type="molecule type" value="Transcribed_RNA"/>
</dbReference>
<reference evidence="1" key="1">
    <citation type="submission" date="2014-11" db="EMBL/GenBank/DDBJ databases">
        <authorList>
            <person name="Amaro Gonzalez C."/>
        </authorList>
    </citation>
    <scope>NUCLEOTIDE SEQUENCE</scope>
</reference>
<reference evidence="1" key="2">
    <citation type="journal article" date="2015" name="Fish Shellfish Immunol.">
        <title>Early steps in the European eel (Anguilla anguilla)-Vibrio vulnificus interaction in the gills: Role of the RtxA13 toxin.</title>
        <authorList>
            <person name="Callol A."/>
            <person name="Pajuelo D."/>
            <person name="Ebbesson L."/>
            <person name="Teles M."/>
            <person name="MacKenzie S."/>
            <person name="Amaro C."/>
        </authorList>
    </citation>
    <scope>NUCLEOTIDE SEQUENCE</scope>
</reference>
<protein>
    <submittedName>
        <fullName evidence="1">Uncharacterized protein</fullName>
    </submittedName>
</protein>
<organism evidence="1">
    <name type="scientific">Anguilla anguilla</name>
    <name type="common">European freshwater eel</name>
    <name type="synonym">Muraena anguilla</name>
    <dbReference type="NCBI Taxonomy" id="7936"/>
    <lineage>
        <taxon>Eukaryota</taxon>
        <taxon>Metazoa</taxon>
        <taxon>Chordata</taxon>
        <taxon>Craniata</taxon>
        <taxon>Vertebrata</taxon>
        <taxon>Euteleostomi</taxon>
        <taxon>Actinopterygii</taxon>
        <taxon>Neopterygii</taxon>
        <taxon>Teleostei</taxon>
        <taxon>Anguilliformes</taxon>
        <taxon>Anguillidae</taxon>
        <taxon>Anguilla</taxon>
    </lineage>
</organism>
<evidence type="ECO:0000313" key="1">
    <source>
        <dbReference type="EMBL" id="JAH54370.1"/>
    </source>
</evidence>